<evidence type="ECO:0000256" key="1">
    <source>
        <dbReference type="SAM" id="Phobius"/>
    </source>
</evidence>
<reference evidence="2 3" key="1">
    <citation type="submission" date="2020-02" db="EMBL/GenBank/DDBJ databases">
        <title>Characterization of phylogenetic diversity of novel bifidobacterial species isolated in Czech ZOOs.</title>
        <authorList>
            <person name="Lugli G.A."/>
            <person name="Vera N.B."/>
            <person name="Ventura M."/>
        </authorList>
    </citation>
    <scope>NUCLEOTIDE SEQUENCE [LARGE SCALE GENOMIC DNA]</scope>
    <source>
        <strain evidence="2 3">DSM 109958</strain>
    </source>
</reference>
<keyword evidence="3" id="KW-1185">Reference proteome</keyword>
<keyword evidence="1" id="KW-1133">Transmembrane helix</keyword>
<comment type="caution">
    <text evidence="2">The sequence shown here is derived from an EMBL/GenBank/DDBJ whole genome shotgun (WGS) entry which is preliminary data.</text>
</comment>
<proteinExistence type="predicted"/>
<feature type="transmembrane region" description="Helical" evidence="1">
    <location>
        <begin position="7"/>
        <end position="28"/>
    </location>
</feature>
<keyword evidence="1" id="KW-0472">Membrane</keyword>
<organism evidence="2 3">
    <name type="scientific">Bifidobacterium moraviense</name>
    <dbReference type="NCBI Taxonomy" id="2675323"/>
    <lineage>
        <taxon>Bacteria</taxon>
        <taxon>Bacillati</taxon>
        <taxon>Actinomycetota</taxon>
        <taxon>Actinomycetes</taxon>
        <taxon>Bifidobacteriales</taxon>
        <taxon>Bifidobacteriaceae</taxon>
        <taxon>Bifidobacterium</taxon>
    </lineage>
</organism>
<dbReference type="AlphaFoldDB" id="A0A7Y0F3I2"/>
<accession>A0A7Y0F3I2</accession>
<evidence type="ECO:0000313" key="3">
    <source>
        <dbReference type="Proteomes" id="UP000588277"/>
    </source>
</evidence>
<gene>
    <name evidence="2" type="ORF">G1C96_1958</name>
</gene>
<name>A0A7Y0F3I2_9BIFI</name>
<dbReference type="EMBL" id="JAAIIH010000030">
    <property type="protein sequence ID" value="NMN01366.1"/>
    <property type="molecule type" value="Genomic_DNA"/>
</dbReference>
<protein>
    <recommendedName>
        <fullName evidence="4">Tubuliform spidroin</fullName>
    </recommendedName>
</protein>
<evidence type="ECO:0008006" key="4">
    <source>
        <dbReference type="Google" id="ProtNLM"/>
    </source>
</evidence>
<dbReference type="RefSeq" id="WP_169276441.1">
    <property type="nucleotide sequence ID" value="NZ_JAAIIH010000030.1"/>
</dbReference>
<evidence type="ECO:0000313" key="2">
    <source>
        <dbReference type="EMBL" id="NMN01366.1"/>
    </source>
</evidence>
<sequence>MTNGSRGLARIGAAGVSAVVCIGMIAAVPSDGIATRTWDARTASSARTATGGTAEYAKTQTVYALTNDDGTMGDLIVDNVFDVTGPGTIEDVTGAGTATGTDANAAVQRAGTVQRLDAAQPGTLTSRTILPAGAKALPWTVTVSYSLNGPDADARTVTGADGLVGIRIRVEPNPLADTRYGCDDLPLVTFTVPHDVTSNVAVSDGAVVSDDGDDHRVAMLGAPGVANEWDCYLTAKSFRLGRLIVAAVPADNGDTAGAGDASAVRDRLTALAAGTSALASTGDGAGDDGAYADVIGELQTLRDQERAKAAGEVQAKHDAYVSRFGVYIDRYVRSYAAHMSGTPGTKTQMGALIGMTGELTGDTPLSQSVSDLASAVNEMSAAHEHEGAADVIDEVIRRIRQRGTSGLAADLTVRQGKEAAAGKSQYSEGQGQLANAMIPFSMAYTDAFTAHRNDGLGVDAAIAQTNADFGGGASMQRYTTQISAALKTMANASKRTGAGAMLGTIVDRYGARFDAEAASADAGAGGGAGATDGGDAKVAAAGGDGIAALGSNEGSPFPGTASAAAGGAAGIRPSDPTLLLEVGQSDLFDRTATLSECGAAVTAATDLLLPEGKEPSDAVKAVLAGTAGASGAVRAYDAAALSSDVVSRDNTHTTSASFLIVLPEVGDPDAIAAAGTDGSAGTQIPGLGAIVGKFMG</sequence>
<dbReference type="Proteomes" id="UP000588277">
    <property type="component" value="Unassembled WGS sequence"/>
</dbReference>
<keyword evidence="1" id="KW-0812">Transmembrane</keyword>